<evidence type="ECO:0000313" key="3">
    <source>
        <dbReference type="Proteomes" id="UP000295611"/>
    </source>
</evidence>
<protein>
    <recommendedName>
        <fullName evidence="4">DUF4232 domain-containing protein</fullName>
    </recommendedName>
</protein>
<gene>
    <name evidence="2" type="ORF">DFP86_102189</name>
</gene>
<organism evidence="2 3">
    <name type="scientific">Paludibacterium purpuratum</name>
    <dbReference type="NCBI Taxonomy" id="1144873"/>
    <lineage>
        <taxon>Bacteria</taxon>
        <taxon>Pseudomonadati</taxon>
        <taxon>Pseudomonadota</taxon>
        <taxon>Betaproteobacteria</taxon>
        <taxon>Neisseriales</taxon>
        <taxon>Chromobacteriaceae</taxon>
        <taxon>Paludibacterium</taxon>
    </lineage>
</organism>
<dbReference type="EMBL" id="SNZP01000002">
    <property type="protein sequence ID" value="TDR82075.1"/>
    <property type="molecule type" value="Genomic_DNA"/>
</dbReference>
<keyword evidence="3" id="KW-1185">Reference proteome</keyword>
<sequence length="195" mass="21583">MRRFYLLIVSLLVISSSQAALADEAHQPRCDARQLDIRLLAVQTPGMMHERWLFGVINRGKHPCYLAAQAPWLSGEGADGVGGFAVAHLKRTDWQALPANGNRPLMAADRIVWFSVDLTHAEAPDFDRLHIRLAGLGQRTFTLPMSGNRSEIRRISPLEQDVSRWLGGVDSVCSGDAGWHGANWAVNLNHTVHCD</sequence>
<feature type="chain" id="PRO_5020388285" description="DUF4232 domain-containing protein" evidence="1">
    <location>
        <begin position="23"/>
        <end position="195"/>
    </location>
</feature>
<name>A0A4R7BDL6_9NEIS</name>
<evidence type="ECO:0000256" key="1">
    <source>
        <dbReference type="SAM" id="SignalP"/>
    </source>
</evidence>
<accession>A0A4R7BDL6</accession>
<evidence type="ECO:0008006" key="4">
    <source>
        <dbReference type="Google" id="ProtNLM"/>
    </source>
</evidence>
<evidence type="ECO:0000313" key="2">
    <source>
        <dbReference type="EMBL" id="TDR82075.1"/>
    </source>
</evidence>
<feature type="signal peptide" evidence="1">
    <location>
        <begin position="1"/>
        <end position="22"/>
    </location>
</feature>
<comment type="caution">
    <text evidence="2">The sequence shown here is derived from an EMBL/GenBank/DDBJ whole genome shotgun (WGS) entry which is preliminary data.</text>
</comment>
<proteinExistence type="predicted"/>
<reference evidence="2 3" key="1">
    <citation type="submission" date="2019-03" db="EMBL/GenBank/DDBJ databases">
        <title>Genomic Encyclopedia of Type Strains, Phase III (KMG-III): the genomes of soil and plant-associated and newly described type strains.</title>
        <authorList>
            <person name="Whitman W."/>
        </authorList>
    </citation>
    <scope>NUCLEOTIDE SEQUENCE [LARGE SCALE GENOMIC DNA]</scope>
    <source>
        <strain evidence="2 3">CECT 8976</strain>
    </source>
</reference>
<dbReference type="AlphaFoldDB" id="A0A4R7BDL6"/>
<dbReference type="RefSeq" id="WP_133678509.1">
    <property type="nucleotide sequence ID" value="NZ_SNZP01000002.1"/>
</dbReference>
<keyword evidence="1" id="KW-0732">Signal</keyword>
<dbReference type="Proteomes" id="UP000295611">
    <property type="component" value="Unassembled WGS sequence"/>
</dbReference>